<protein>
    <submittedName>
        <fullName evidence="1">Uncharacterized protein</fullName>
    </submittedName>
</protein>
<dbReference type="AlphaFoldDB" id="A0ABD1TAG4"/>
<gene>
    <name evidence="1" type="ORF">Fot_33375</name>
</gene>
<dbReference type="PANTHER" id="PTHR34780:SF2">
    <property type="entry name" value="GENOME ASSEMBLY, CHROMOSOME: A02"/>
    <property type="match status" value="1"/>
</dbReference>
<sequence length="112" mass="12477">MEQKTNNNKEDGFMGSVPIHSQVRKIRQEMEKINHPALQQPEIRPVVHEIARQKRCRSPLGEAFRNIHQLIAIPTVNSLDAGSPSSLSDSVVSFLPLEDVLSLLKNATDVAI</sequence>
<dbReference type="EMBL" id="JBFOLJ010000009">
    <property type="protein sequence ID" value="KAL2509728.1"/>
    <property type="molecule type" value="Genomic_DNA"/>
</dbReference>
<organism evidence="1 2">
    <name type="scientific">Forsythia ovata</name>
    <dbReference type="NCBI Taxonomy" id="205694"/>
    <lineage>
        <taxon>Eukaryota</taxon>
        <taxon>Viridiplantae</taxon>
        <taxon>Streptophyta</taxon>
        <taxon>Embryophyta</taxon>
        <taxon>Tracheophyta</taxon>
        <taxon>Spermatophyta</taxon>
        <taxon>Magnoliopsida</taxon>
        <taxon>eudicotyledons</taxon>
        <taxon>Gunneridae</taxon>
        <taxon>Pentapetalae</taxon>
        <taxon>asterids</taxon>
        <taxon>lamiids</taxon>
        <taxon>Lamiales</taxon>
        <taxon>Oleaceae</taxon>
        <taxon>Forsythieae</taxon>
        <taxon>Forsythia</taxon>
    </lineage>
</organism>
<comment type="caution">
    <text evidence="1">The sequence shown here is derived from an EMBL/GenBank/DDBJ whole genome shotgun (WGS) entry which is preliminary data.</text>
</comment>
<dbReference type="PANTHER" id="PTHR34780">
    <property type="entry name" value="OS08G0427800 PROTEIN"/>
    <property type="match status" value="1"/>
</dbReference>
<accession>A0ABD1TAG4</accession>
<keyword evidence="2" id="KW-1185">Reference proteome</keyword>
<evidence type="ECO:0000313" key="2">
    <source>
        <dbReference type="Proteomes" id="UP001604277"/>
    </source>
</evidence>
<dbReference type="Proteomes" id="UP001604277">
    <property type="component" value="Unassembled WGS sequence"/>
</dbReference>
<name>A0ABD1TAG4_9LAMI</name>
<reference evidence="2" key="1">
    <citation type="submission" date="2024-07" db="EMBL/GenBank/DDBJ databases">
        <title>Two chromosome-level genome assemblies of Korean endemic species Abeliophyllum distichum and Forsythia ovata (Oleaceae).</title>
        <authorList>
            <person name="Jang H."/>
        </authorList>
    </citation>
    <scope>NUCLEOTIDE SEQUENCE [LARGE SCALE GENOMIC DNA]</scope>
</reference>
<evidence type="ECO:0000313" key="1">
    <source>
        <dbReference type="EMBL" id="KAL2509728.1"/>
    </source>
</evidence>
<proteinExistence type="predicted"/>